<protein>
    <submittedName>
        <fullName evidence="1">Uncharacterized protein</fullName>
    </submittedName>
</protein>
<dbReference type="AlphaFoldDB" id="A0A8J4R4X4"/>
<accession>A0A8J4R4X4</accession>
<proteinExistence type="predicted"/>
<evidence type="ECO:0000313" key="2">
    <source>
        <dbReference type="Proteomes" id="UP000737018"/>
    </source>
</evidence>
<comment type="caution">
    <text evidence="1">The sequence shown here is derived from an EMBL/GenBank/DDBJ whole genome shotgun (WGS) entry which is preliminary data.</text>
</comment>
<evidence type="ECO:0000313" key="1">
    <source>
        <dbReference type="EMBL" id="KAF3957713.1"/>
    </source>
</evidence>
<dbReference type="EMBL" id="JRKL02002750">
    <property type="protein sequence ID" value="KAF3957713.1"/>
    <property type="molecule type" value="Genomic_DNA"/>
</dbReference>
<organism evidence="1 2">
    <name type="scientific">Castanea mollissima</name>
    <name type="common">Chinese chestnut</name>
    <dbReference type="NCBI Taxonomy" id="60419"/>
    <lineage>
        <taxon>Eukaryota</taxon>
        <taxon>Viridiplantae</taxon>
        <taxon>Streptophyta</taxon>
        <taxon>Embryophyta</taxon>
        <taxon>Tracheophyta</taxon>
        <taxon>Spermatophyta</taxon>
        <taxon>Magnoliopsida</taxon>
        <taxon>eudicotyledons</taxon>
        <taxon>Gunneridae</taxon>
        <taxon>Pentapetalae</taxon>
        <taxon>rosids</taxon>
        <taxon>fabids</taxon>
        <taxon>Fagales</taxon>
        <taxon>Fagaceae</taxon>
        <taxon>Castanea</taxon>
    </lineage>
</organism>
<name>A0A8J4R4X4_9ROSI</name>
<keyword evidence="2" id="KW-1185">Reference proteome</keyword>
<sequence length="149" mass="16354">MDLKSSHKPKNLEIPHLTLALCSQYFIRSSNCHALSSFVRSTTFSLSCNKATQCSVATIMSRVASLCNGSIKVLDAIGEDNIGAIILKFVGTAIARVTCSNHAANTNFVSNFELLYLASHFCHYTNNLMPALSNSVHMIFILDNKIIRN</sequence>
<dbReference type="Proteomes" id="UP000737018">
    <property type="component" value="Unassembled WGS sequence"/>
</dbReference>
<gene>
    <name evidence="1" type="ORF">CMV_017304</name>
</gene>
<reference evidence="1" key="1">
    <citation type="submission" date="2020-03" db="EMBL/GenBank/DDBJ databases">
        <title>Castanea mollissima Vanexum genome sequencing.</title>
        <authorList>
            <person name="Staton M."/>
        </authorList>
    </citation>
    <scope>NUCLEOTIDE SEQUENCE</scope>
    <source>
        <tissue evidence="1">Leaf</tissue>
    </source>
</reference>